<gene>
    <name evidence="1" type="ORF">SDC9_209145</name>
</gene>
<name>A0A645JCJ3_9ZZZZ</name>
<dbReference type="AlphaFoldDB" id="A0A645JCJ3"/>
<proteinExistence type="predicted"/>
<organism evidence="1">
    <name type="scientific">bioreactor metagenome</name>
    <dbReference type="NCBI Taxonomy" id="1076179"/>
    <lineage>
        <taxon>unclassified sequences</taxon>
        <taxon>metagenomes</taxon>
        <taxon>ecological metagenomes</taxon>
    </lineage>
</organism>
<protein>
    <submittedName>
        <fullName evidence="1">Uncharacterized protein</fullName>
    </submittedName>
</protein>
<accession>A0A645JCJ3</accession>
<dbReference type="EMBL" id="VSSQ01137990">
    <property type="protein sequence ID" value="MPN61408.1"/>
    <property type="molecule type" value="Genomic_DNA"/>
</dbReference>
<reference evidence="1" key="1">
    <citation type="submission" date="2019-08" db="EMBL/GenBank/DDBJ databases">
        <authorList>
            <person name="Kucharzyk K."/>
            <person name="Murdoch R.W."/>
            <person name="Higgins S."/>
            <person name="Loffler F."/>
        </authorList>
    </citation>
    <scope>NUCLEOTIDE SEQUENCE</scope>
</reference>
<evidence type="ECO:0000313" key="1">
    <source>
        <dbReference type="EMBL" id="MPN61408.1"/>
    </source>
</evidence>
<sequence length="67" mass="6482">MYFSAGAGIGVGDGSADGATIVTGSSEGAGETAGGATLPHPAVAASNSTANSRSVRFQIFSMDIGQF</sequence>
<comment type="caution">
    <text evidence="1">The sequence shown here is derived from an EMBL/GenBank/DDBJ whole genome shotgun (WGS) entry which is preliminary data.</text>
</comment>